<dbReference type="GO" id="GO:0005385">
    <property type="term" value="F:zinc ion transmembrane transporter activity"/>
    <property type="evidence" value="ECO:0007669"/>
    <property type="project" value="TreeGrafter"/>
</dbReference>
<dbReference type="AlphaFoldDB" id="A0A2A2IDP7"/>
<dbReference type="InterPro" id="IPR050681">
    <property type="entry name" value="CDF/SLC30A"/>
</dbReference>
<protein>
    <recommendedName>
        <fullName evidence="2">Cation efflux protein cytoplasmic domain-containing protein</fullName>
    </recommendedName>
</protein>
<evidence type="ECO:0000313" key="4">
    <source>
        <dbReference type="Proteomes" id="UP000218887"/>
    </source>
</evidence>
<evidence type="ECO:0000313" key="3">
    <source>
        <dbReference type="EMBL" id="PAV29849.1"/>
    </source>
</evidence>
<reference evidence="3 4" key="1">
    <citation type="submission" date="2017-08" db="EMBL/GenBank/DDBJ databases">
        <title>Virgibacillus indicus sp. nov. and Virgibacillus profoundi sp. nov, two moderately halophilic bacteria isolated from marine sediment by using the Microfluidic Streak Plate.</title>
        <authorList>
            <person name="Xu B."/>
            <person name="Hu B."/>
            <person name="Wang J."/>
            <person name="Zhu Y."/>
            <person name="Huang L."/>
            <person name="Du W."/>
            <person name="Huang Y."/>
        </authorList>
    </citation>
    <scope>NUCLEOTIDE SEQUENCE [LARGE SCALE GENOMIC DNA]</scope>
    <source>
        <strain evidence="3 4">IO3-P3-H5</strain>
    </source>
</reference>
<comment type="caution">
    <text evidence="3">The sequence shown here is derived from an EMBL/GenBank/DDBJ whole genome shotgun (WGS) entry which is preliminary data.</text>
</comment>
<name>A0A2A2IDP7_9BACI</name>
<evidence type="ECO:0000256" key="1">
    <source>
        <dbReference type="ARBA" id="ARBA00008873"/>
    </source>
</evidence>
<feature type="domain" description="Cation efflux protein cytoplasmic" evidence="2">
    <location>
        <begin position="7"/>
        <end position="79"/>
    </location>
</feature>
<accession>A0A2A2IDP7</accession>
<proteinExistence type="inferred from homology"/>
<dbReference type="InterPro" id="IPR027470">
    <property type="entry name" value="Cation_efflux_CTD"/>
</dbReference>
<dbReference type="Proteomes" id="UP000218887">
    <property type="component" value="Unassembled WGS sequence"/>
</dbReference>
<dbReference type="GO" id="GO:0005886">
    <property type="term" value="C:plasma membrane"/>
    <property type="evidence" value="ECO:0007669"/>
    <property type="project" value="TreeGrafter"/>
</dbReference>
<dbReference type="PANTHER" id="PTHR11562">
    <property type="entry name" value="CATION EFFLUX PROTEIN/ ZINC TRANSPORTER"/>
    <property type="match status" value="1"/>
</dbReference>
<dbReference type="Pfam" id="PF16916">
    <property type="entry name" value="ZT_dimer"/>
    <property type="match status" value="1"/>
</dbReference>
<sequence>MEGKLGNINVNRIKETLIKLEGVENVHDLHVWSIISEFPTLSCHIVVNDSVNRDHLLQKVNTEIKGSFNISHCTIQLEDFNSAIHKDCDFCK</sequence>
<dbReference type="InterPro" id="IPR036837">
    <property type="entry name" value="Cation_efflux_CTD_sf"/>
</dbReference>
<gene>
    <name evidence="3" type="ORF">CIL05_08185</name>
</gene>
<organism evidence="3 4">
    <name type="scientific">Virgibacillus profundi</name>
    <dbReference type="NCBI Taxonomy" id="2024555"/>
    <lineage>
        <taxon>Bacteria</taxon>
        <taxon>Bacillati</taxon>
        <taxon>Bacillota</taxon>
        <taxon>Bacilli</taxon>
        <taxon>Bacillales</taxon>
        <taxon>Bacillaceae</taxon>
        <taxon>Virgibacillus</taxon>
    </lineage>
</organism>
<dbReference type="PANTHER" id="PTHR11562:SF17">
    <property type="entry name" value="RE54080P-RELATED"/>
    <property type="match status" value="1"/>
</dbReference>
<keyword evidence="4" id="KW-1185">Reference proteome</keyword>
<dbReference type="EMBL" id="NPOA01000005">
    <property type="protein sequence ID" value="PAV29849.1"/>
    <property type="molecule type" value="Genomic_DNA"/>
</dbReference>
<comment type="similarity">
    <text evidence="1">Belongs to the cation diffusion facilitator (CDF) transporter (TC 2.A.4) family. SLC30A subfamily.</text>
</comment>
<evidence type="ECO:0000259" key="2">
    <source>
        <dbReference type="Pfam" id="PF16916"/>
    </source>
</evidence>
<dbReference type="SUPFAM" id="SSF160240">
    <property type="entry name" value="Cation efflux protein cytoplasmic domain-like"/>
    <property type="match status" value="1"/>
</dbReference>